<name>A0A382TE73_9ZZZZ</name>
<protein>
    <recommendedName>
        <fullName evidence="2">Glycosyl transferase family 1 domain-containing protein</fullName>
    </recommendedName>
</protein>
<evidence type="ECO:0000259" key="2">
    <source>
        <dbReference type="Pfam" id="PF00534"/>
    </source>
</evidence>
<dbReference type="PANTHER" id="PTHR46401">
    <property type="entry name" value="GLYCOSYLTRANSFERASE WBBK-RELATED"/>
    <property type="match status" value="1"/>
</dbReference>
<evidence type="ECO:0000256" key="1">
    <source>
        <dbReference type="ARBA" id="ARBA00022679"/>
    </source>
</evidence>
<keyword evidence="1" id="KW-0808">Transferase</keyword>
<dbReference type="Pfam" id="PF00534">
    <property type="entry name" value="Glycos_transf_1"/>
    <property type="match status" value="1"/>
</dbReference>
<feature type="non-terminal residue" evidence="3">
    <location>
        <position position="1"/>
    </location>
</feature>
<reference evidence="3" key="1">
    <citation type="submission" date="2018-05" db="EMBL/GenBank/DDBJ databases">
        <authorList>
            <person name="Lanie J.A."/>
            <person name="Ng W.-L."/>
            <person name="Kazmierczak K.M."/>
            <person name="Andrzejewski T.M."/>
            <person name="Davidsen T.M."/>
            <person name="Wayne K.J."/>
            <person name="Tettelin H."/>
            <person name="Glass J.I."/>
            <person name="Rusch D."/>
            <person name="Podicherti R."/>
            <person name="Tsui H.-C.T."/>
            <person name="Winkler M.E."/>
        </authorList>
    </citation>
    <scope>NUCLEOTIDE SEQUENCE</scope>
</reference>
<dbReference type="GO" id="GO:0009103">
    <property type="term" value="P:lipopolysaccharide biosynthetic process"/>
    <property type="evidence" value="ECO:0007669"/>
    <property type="project" value="TreeGrafter"/>
</dbReference>
<dbReference type="AlphaFoldDB" id="A0A382TE73"/>
<dbReference type="PANTHER" id="PTHR46401:SF2">
    <property type="entry name" value="GLYCOSYLTRANSFERASE WBBK-RELATED"/>
    <property type="match status" value="1"/>
</dbReference>
<dbReference type="EMBL" id="UINC01135483">
    <property type="protein sequence ID" value="SVD19658.1"/>
    <property type="molecule type" value="Genomic_DNA"/>
</dbReference>
<dbReference type="Gene3D" id="3.40.50.2000">
    <property type="entry name" value="Glycogen Phosphorylase B"/>
    <property type="match status" value="2"/>
</dbReference>
<dbReference type="GO" id="GO:0016757">
    <property type="term" value="F:glycosyltransferase activity"/>
    <property type="evidence" value="ECO:0007669"/>
    <property type="project" value="InterPro"/>
</dbReference>
<dbReference type="SUPFAM" id="SSF53756">
    <property type="entry name" value="UDP-Glycosyltransferase/glycogen phosphorylase"/>
    <property type="match status" value="1"/>
</dbReference>
<evidence type="ECO:0000313" key="3">
    <source>
        <dbReference type="EMBL" id="SVD19658.1"/>
    </source>
</evidence>
<gene>
    <name evidence="3" type="ORF">METZ01_LOCUS372512</name>
</gene>
<proteinExistence type="predicted"/>
<feature type="domain" description="Glycosyl transferase family 1" evidence="2">
    <location>
        <begin position="59"/>
        <end position="217"/>
    </location>
</feature>
<dbReference type="InterPro" id="IPR001296">
    <property type="entry name" value="Glyco_trans_1"/>
</dbReference>
<sequence length="239" mass="27001">ARGQGHTFVHSNGIIFLTQHARNELVSKYPCIVQLHQSVIPHGIDPIFSHERTNDLKYSIPIKLLYVSTVDLYKHQWNVVSSVSNLRKEGFDVQLTLVGSAYPQALDKLKATIEKVDTNKSFIKYEGLIDYVDLPSLYQQSDLFIFASTCENLPIILLEAMASHLPIACSSRKPMQEILSDAGVYFDPENTTSITNALRELLLSSELRKVKAKMAKERSNQYTWGRCADDTFEFLSACI</sequence>
<accession>A0A382TE73</accession>
<organism evidence="3">
    <name type="scientific">marine metagenome</name>
    <dbReference type="NCBI Taxonomy" id="408172"/>
    <lineage>
        <taxon>unclassified sequences</taxon>
        <taxon>metagenomes</taxon>
        <taxon>ecological metagenomes</taxon>
    </lineage>
</organism>